<dbReference type="PANTHER" id="PTHR30613">
    <property type="entry name" value="UNCHARACTERIZED PROTEIN YBIU-RELATED"/>
    <property type="match status" value="1"/>
</dbReference>
<name>A0AAN7VYY7_9PEZI</name>
<dbReference type="Gene3D" id="2.60.120.330">
    <property type="entry name" value="B-lactam Antibiotic, Isopenicillin N Synthase, Chain"/>
    <property type="match status" value="1"/>
</dbReference>
<evidence type="ECO:0000313" key="1">
    <source>
        <dbReference type="EMBL" id="KAK5690404.1"/>
    </source>
</evidence>
<dbReference type="PANTHER" id="PTHR30613:SF1">
    <property type="entry name" value="DUF1479 DOMAIN PROTEIN (AFU_ORTHOLOGUE AFUA_5G09280)"/>
    <property type="match status" value="1"/>
</dbReference>
<dbReference type="AlphaFoldDB" id="A0AAN7VYY7"/>
<organism evidence="1 2">
    <name type="scientific">Elasticomyces elasticus</name>
    <dbReference type="NCBI Taxonomy" id="574655"/>
    <lineage>
        <taxon>Eukaryota</taxon>
        <taxon>Fungi</taxon>
        <taxon>Dikarya</taxon>
        <taxon>Ascomycota</taxon>
        <taxon>Pezizomycotina</taxon>
        <taxon>Dothideomycetes</taxon>
        <taxon>Dothideomycetidae</taxon>
        <taxon>Mycosphaerellales</taxon>
        <taxon>Teratosphaeriaceae</taxon>
        <taxon>Elasticomyces</taxon>
    </lineage>
</organism>
<dbReference type="EMBL" id="JAVRQU010000025">
    <property type="protein sequence ID" value="KAK5690404.1"/>
    <property type="molecule type" value="Genomic_DNA"/>
</dbReference>
<evidence type="ECO:0000313" key="2">
    <source>
        <dbReference type="Proteomes" id="UP001310594"/>
    </source>
</evidence>
<dbReference type="Proteomes" id="UP001310594">
    <property type="component" value="Unassembled WGS sequence"/>
</dbReference>
<dbReference type="SUPFAM" id="SSF51197">
    <property type="entry name" value="Clavaminate synthase-like"/>
    <property type="match status" value="1"/>
</dbReference>
<proteinExistence type="predicted"/>
<gene>
    <name evidence="1" type="ORF">LTR97_012272</name>
</gene>
<accession>A0AAN7VYY7</accession>
<comment type="caution">
    <text evidence="1">The sequence shown here is derived from an EMBL/GenBank/DDBJ whole genome shotgun (WGS) entry which is preliminary data.</text>
</comment>
<reference evidence="1" key="1">
    <citation type="submission" date="2023-08" db="EMBL/GenBank/DDBJ databases">
        <title>Black Yeasts Isolated from many extreme environments.</title>
        <authorList>
            <person name="Coleine C."/>
            <person name="Stajich J.E."/>
            <person name="Selbmann L."/>
        </authorList>
    </citation>
    <scope>NUCLEOTIDE SEQUENCE</scope>
    <source>
        <strain evidence="1">CCFEE 5810</strain>
    </source>
</reference>
<protein>
    <recommendedName>
        <fullName evidence="3">DUF1479 domain protein</fullName>
    </recommendedName>
</protein>
<evidence type="ECO:0008006" key="3">
    <source>
        <dbReference type="Google" id="ProtNLM"/>
    </source>
</evidence>
<dbReference type="InterPro" id="IPR027443">
    <property type="entry name" value="IPNS-like_sf"/>
</dbReference>
<dbReference type="Pfam" id="PF07350">
    <property type="entry name" value="Gig2-like"/>
    <property type="match status" value="1"/>
</dbReference>
<dbReference type="InterPro" id="IPR010856">
    <property type="entry name" value="Gig2-like"/>
</dbReference>
<sequence length="454" mass="51019">MGSVGIQEQIQCPLLEPRFSALKQSIIKPENKQKVVESYKRLVKACHQEATLIGKAGPSIVPEIDFEDVLRNGGEMPEGLVDLVRDRGCIIFRNVVPTEQAEAWEAELKDYTKRHSAVGGFPADNPQSWSLWWTRPQVQIRSHPRVLAAVNTISKLWHVSNPNAPVDLSAQVAYPDRFRIRYPTNDAEFTLNAHVDSGSTERWEDPTYRANYQAILDGEWEKYDGWNADNRVDAQTDLYHRGGNCSCWRSMQGWLSLSHTGTGHGTLRLLPSLKTSTAYLMLRPFFLDGDDAFDDVMPTFPGAHPGGTQVLPTTELHPDLMMEKSIVGIPPVKPGDYVFWHCDLIHEVDKYHPGSTDSSVVYNASTPLVPYNIDSLRATRQSFLDAKPPRDFNGIGYLHEEEHMHEDHGARQVNILSDEGRRAMGFEKYDVDEAGLSEGARKVRQMANEVLGNG</sequence>